<reference evidence="3" key="1">
    <citation type="submission" date="2023-02" db="EMBL/GenBank/DDBJ databases">
        <authorList>
            <person name="Palmer J.M."/>
        </authorList>
    </citation>
    <scope>NUCLEOTIDE SEQUENCE</scope>
    <source>
        <strain evidence="3">FW57</strain>
    </source>
</reference>
<dbReference type="InterPro" id="IPR046529">
    <property type="entry name" value="DUF6594"/>
</dbReference>
<proteinExistence type="predicted"/>
<evidence type="ECO:0000313" key="3">
    <source>
        <dbReference type="EMBL" id="KAG7291045.1"/>
    </source>
</evidence>
<evidence type="ECO:0000259" key="2">
    <source>
        <dbReference type="Pfam" id="PF20237"/>
    </source>
</evidence>
<feature type="domain" description="DUF6594" evidence="2">
    <location>
        <begin position="6"/>
        <end position="177"/>
    </location>
</feature>
<keyword evidence="1" id="KW-0472">Membrane</keyword>
<keyword evidence="1" id="KW-1133">Transmembrane helix</keyword>
<protein>
    <recommendedName>
        <fullName evidence="2">DUF6594 domain-containing protein</fullName>
    </recommendedName>
</protein>
<dbReference type="Proteomes" id="UP001197093">
    <property type="component" value="Unassembled WGS sequence"/>
</dbReference>
<evidence type="ECO:0000256" key="1">
    <source>
        <dbReference type="SAM" id="Phobius"/>
    </source>
</evidence>
<comment type="caution">
    <text evidence="3">The sequence shown here is derived from an EMBL/GenBank/DDBJ whole genome shotgun (WGS) entry which is preliminary data.</text>
</comment>
<keyword evidence="4" id="KW-1185">Reference proteome</keyword>
<dbReference type="EMBL" id="JAHCVI010000001">
    <property type="protein sequence ID" value="KAG7291045.1"/>
    <property type="molecule type" value="Genomic_DNA"/>
</dbReference>
<evidence type="ECO:0000313" key="4">
    <source>
        <dbReference type="Proteomes" id="UP001197093"/>
    </source>
</evidence>
<gene>
    <name evidence="3" type="ORF">NEMBOFW57_001055</name>
</gene>
<sequence>MPPDSSLLQYQDILRIDVPSAEHVTLLQAWMEKEKPLDDGGKDYLADIEPRGVWERQRLKFAREPRELASLDMKYDSILARIVRKTPLGQFYLEDIVQFGPPDDRGTLWFFPSSKVDTLVSIVAVILAAGLTVISMMALYLETRDPVRIGLAALFSFVAAMFLAICGAKKSEIIIGTIG</sequence>
<dbReference type="Pfam" id="PF20237">
    <property type="entry name" value="DUF6594"/>
    <property type="match status" value="1"/>
</dbReference>
<name>A0AAD4I285_9PEZI</name>
<feature type="transmembrane region" description="Helical" evidence="1">
    <location>
        <begin position="119"/>
        <end position="141"/>
    </location>
</feature>
<dbReference type="PANTHER" id="PTHR34502:SF5">
    <property type="entry name" value="DUF6594 DOMAIN-CONTAINING PROTEIN"/>
    <property type="match status" value="1"/>
</dbReference>
<dbReference type="AlphaFoldDB" id="A0AAD4I285"/>
<feature type="transmembrane region" description="Helical" evidence="1">
    <location>
        <begin position="147"/>
        <end position="168"/>
    </location>
</feature>
<organism evidence="3 4">
    <name type="scientific">Staphylotrichum longicolle</name>
    <dbReference type="NCBI Taxonomy" id="669026"/>
    <lineage>
        <taxon>Eukaryota</taxon>
        <taxon>Fungi</taxon>
        <taxon>Dikarya</taxon>
        <taxon>Ascomycota</taxon>
        <taxon>Pezizomycotina</taxon>
        <taxon>Sordariomycetes</taxon>
        <taxon>Sordariomycetidae</taxon>
        <taxon>Sordariales</taxon>
        <taxon>Chaetomiaceae</taxon>
        <taxon>Staphylotrichum</taxon>
    </lineage>
</organism>
<accession>A0AAD4I285</accession>
<dbReference type="PANTHER" id="PTHR34502">
    <property type="entry name" value="DUF6594 DOMAIN-CONTAINING PROTEIN-RELATED"/>
    <property type="match status" value="1"/>
</dbReference>
<keyword evidence="1" id="KW-0812">Transmembrane</keyword>